<evidence type="ECO:0000313" key="1">
    <source>
        <dbReference type="WBParaSite" id="MCU_010125-RA"/>
    </source>
</evidence>
<protein>
    <submittedName>
        <fullName evidence="1">MADS-box domain-containing protein</fullName>
    </submittedName>
</protein>
<organism evidence="1">
    <name type="scientific">Mesocestoides corti</name>
    <name type="common">Flatworm</name>
    <dbReference type="NCBI Taxonomy" id="53468"/>
    <lineage>
        <taxon>Eukaryota</taxon>
        <taxon>Metazoa</taxon>
        <taxon>Spiralia</taxon>
        <taxon>Lophotrochozoa</taxon>
        <taxon>Platyhelminthes</taxon>
        <taxon>Cestoda</taxon>
        <taxon>Eucestoda</taxon>
        <taxon>Cyclophyllidea</taxon>
        <taxon>Mesocestoididae</taxon>
        <taxon>Mesocestoides</taxon>
    </lineage>
</organism>
<name>A0A5K3FNQ2_MESCO</name>
<sequence>MTNENADFSTRRQLNRRLYKSLKGVKFCVLAVKLK</sequence>
<proteinExistence type="predicted"/>
<dbReference type="AlphaFoldDB" id="A0A5K3FNQ2"/>
<reference evidence="1" key="1">
    <citation type="submission" date="2019-11" db="UniProtKB">
        <authorList>
            <consortium name="WormBaseParasite"/>
        </authorList>
    </citation>
    <scope>IDENTIFICATION</scope>
</reference>
<accession>A0A5K3FNQ2</accession>
<dbReference type="WBParaSite" id="MCU_010125-RA">
    <property type="protein sequence ID" value="MCU_010125-RA"/>
    <property type="gene ID" value="MCU_010125"/>
</dbReference>